<dbReference type="Proteomes" id="UP000184532">
    <property type="component" value="Unassembled WGS sequence"/>
</dbReference>
<gene>
    <name evidence="1" type="ORF">SAMN04488116_0771</name>
</gene>
<organism evidence="1 2">
    <name type="scientific">Flagellimonas flava</name>
    <dbReference type="NCBI Taxonomy" id="570519"/>
    <lineage>
        <taxon>Bacteria</taxon>
        <taxon>Pseudomonadati</taxon>
        <taxon>Bacteroidota</taxon>
        <taxon>Flavobacteriia</taxon>
        <taxon>Flavobacteriales</taxon>
        <taxon>Flavobacteriaceae</taxon>
        <taxon>Flagellimonas</taxon>
    </lineage>
</organism>
<dbReference type="EMBL" id="FQWL01000001">
    <property type="protein sequence ID" value="SHG28815.1"/>
    <property type="molecule type" value="Genomic_DNA"/>
</dbReference>
<evidence type="ECO:0000313" key="1">
    <source>
        <dbReference type="EMBL" id="SHG28815.1"/>
    </source>
</evidence>
<proteinExistence type="predicted"/>
<keyword evidence="2" id="KW-1185">Reference proteome</keyword>
<dbReference type="AlphaFoldDB" id="A0A1M5IKP7"/>
<reference evidence="2" key="1">
    <citation type="submission" date="2016-11" db="EMBL/GenBank/DDBJ databases">
        <authorList>
            <person name="Varghese N."/>
            <person name="Submissions S."/>
        </authorList>
    </citation>
    <scope>NUCLEOTIDE SEQUENCE [LARGE SCALE GENOMIC DNA]</scope>
    <source>
        <strain evidence="2">DSM 22638</strain>
    </source>
</reference>
<protein>
    <submittedName>
        <fullName evidence="1">Uncharacterized protein</fullName>
    </submittedName>
</protein>
<name>A0A1M5IKP7_9FLAO</name>
<accession>A0A1M5IKP7</accession>
<sequence length="40" mass="4472">MVCTLLLLLTLLCALIGRDEEPLLLIEFGLEELLVAEEDD</sequence>
<evidence type="ECO:0000313" key="2">
    <source>
        <dbReference type="Proteomes" id="UP000184532"/>
    </source>
</evidence>